<dbReference type="SUPFAM" id="SSF143011">
    <property type="entry name" value="RelE-like"/>
    <property type="match status" value="1"/>
</dbReference>
<reference evidence="3 4" key="1">
    <citation type="submission" date="2018-01" db="EMBL/GenBank/DDBJ databases">
        <title>Genomic Encyclopedia of Type Strains, Phase III (KMG-III): the genomes of soil and plant-associated and newly described type strains.</title>
        <authorList>
            <person name="Whitman W."/>
        </authorList>
    </citation>
    <scope>NUCLEOTIDE SEQUENCE [LARGE SCALE GENOMIC DNA]</scope>
    <source>
        <strain evidence="3 4">JCM 18070</strain>
    </source>
</reference>
<keyword evidence="2" id="KW-1277">Toxin-antitoxin system</keyword>
<dbReference type="Pfam" id="PF05016">
    <property type="entry name" value="ParE_toxin"/>
    <property type="match status" value="1"/>
</dbReference>
<dbReference type="InterPro" id="IPR035093">
    <property type="entry name" value="RelE/ParE_toxin_dom_sf"/>
</dbReference>
<dbReference type="NCBIfam" id="TIGR02385">
    <property type="entry name" value="RelE_StbE"/>
    <property type="match status" value="1"/>
</dbReference>
<protein>
    <submittedName>
        <fullName evidence="3">mRNA interferase RelE/StbE</fullName>
    </submittedName>
</protein>
<dbReference type="Gene3D" id="3.30.2310.20">
    <property type="entry name" value="RelE-like"/>
    <property type="match status" value="1"/>
</dbReference>
<evidence type="ECO:0000313" key="3">
    <source>
        <dbReference type="EMBL" id="POR49832.1"/>
    </source>
</evidence>
<gene>
    <name evidence="3" type="ORF">B0G62_110140</name>
</gene>
<comment type="similarity">
    <text evidence="1">Belongs to the RelE toxin family.</text>
</comment>
<evidence type="ECO:0000256" key="2">
    <source>
        <dbReference type="ARBA" id="ARBA00022649"/>
    </source>
</evidence>
<dbReference type="EMBL" id="PQGA01000010">
    <property type="protein sequence ID" value="POR49832.1"/>
    <property type="molecule type" value="Genomic_DNA"/>
</dbReference>
<dbReference type="Proteomes" id="UP000237381">
    <property type="component" value="Unassembled WGS sequence"/>
</dbReference>
<sequence>MKTYELKFRKNALKEWNRLDATVRRQLSRKLMERLVEPRVESARLSDMPGCYKIKLVASGYRLIYQVIDGELVVLVIAIGKREADAAYRKAHIRLK</sequence>
<name>A0A2S4M565_9BURK</name>
<evidence type="ECO:0000256" key="1">
    <source>
        <dbReference type="ARBA" id="ARBA00006226"/>
    </source>
</evidence>
<proteinExistence type="inferred from homology"/>
<dbReference type="PANTHER" id="PTHR35601">
    <property type="entry name" value="TOXIN RELE"/>
    <property type="match status" value="1"/>
</dbReference>
<organism evidence="3 4">
    <name type="scientific">Paraburkholderia eburnea</name>
    <dbReference type="NCBI Taxonomy" id="1189126"/>
    <lineage>
        <taxon>Bacteria</taxon>
        <taxon>Pseudomonadati</taxon>
        <taxon>Pseudomonadota</taxon>
        <taxon>Betaproteobacteria</taxon>
        <taxon>Burkholderiales</taxon>
        <taxon>Burkholderiaceae</taxon>
        <taxon>Paraburkholderia</taxon>
    </lineage>
</organism>
<evidence type="ECO:0000313" key="4">
    <source>
        <dbReference type="Proteomes" id="UP000237381"/>
    </source>
</evidence>
<keyword evidence="4" id="KW-1185">Reference proteome</keyword>
<dbReference type="OrthoDB" id="9801234at2"/>
<comment type="caution">
    <text evidence="3">The sequence shown here is derived from an EMBL/GenBank/DDBJ whole genome shotgun (WGS) entry which is preliminary data.</text>
</comment>
<dbReference type="AlphaFoldDB" id="A0A2S4M565"/>
<accession>A0A2S4M565</accession>
<dbReference type="RefSeq" id="WP_103705760.1">
    <property type="nucleotide sequence ID" value="NZ_PQGA01000010.1"/>
</dbReference>
<dbReference type="PANTHER" id="PTHR35601:SF1">
    <property type="entry name" value="TOXIN RELE"/>
    <property type="match status" value="1"/>
</dbReference>
<dbReference type="InterPro" id="IPR007712">
    <property type="entry name" value="RelE/ParE_toxin"/>
</dbReference>